<gene>
    <name evidence="2" type="primary">Acey_s0005.g2681</name>
    <name evidence="2" type="synonym">ASPR-s0005.g2681</name>
    <name evidence="2" type="ORF">Y032_0005g2681</name>
</gene>
<keyword evidence="1" id="KW-0472">Membrane</keyword>
<protein>
    <recommendedName>
        <fullName evidence="4">SCP domain-containing protein</fullName>
    </recommendedName>
</protein>
<accession>A0A016VUS3</accession>
<evidence type="ECO:0000313" key="3">
    <source>
        <dbReference type="Proteomes" id="UP000024635"/>
    </source>
</evidence>
<sequence length="179" mass="20499">MSAIIDENMFHSILYKGSPRVLLYPHTAVMFYAYPLLVVLNLLSMTSAAKAPKKDWRNCASLYQDESCPEQIRKPLEAKLRQALKKLLEKELEYDCILDYAAGVQFRFGAIWASDSDLLTANETIYEEDTKGKFDPETFAQRAVEEWKVDLGKMDPKKFGCNYLHLNGTKRNTAVCLFL</sequence>
<evidence type="ECO:0000313" key="2">
    <source>
        <dbReference type="EMBL" id="EYC30503.1"/>
    </source>
</evidence>
<dbReference type="Proteomes" id="UP000024635">
    <property type="component" value="Unassembled WGS sequence"/>
</dbReference>
<proteinExistence type="predicted"/>
<dbReference type="Pfam" id="PF17641">
    <property type="entry name" value="ASPRs"/>
    <property type="match status" value="1"/>
</dbReference>
<organism evidence="2 3">
    <name type="scientific">Ancylostoma ceylanicum</name>
    <dbReference type="NCBI Taxonomy" id="53326"/>
    <lineage>
        <taxon>Eukaryota</taxon>
        <taxon>Metazoa</taxon>
        <taxon>Ecdysozoa</taxon>
        <taxon>Nematoda</taxon>
        <taxon>Chromadorea</taxon>
        <taxon>Rhabditida</taxon>
        <taxon>Rhabditina</taxon>
        <taxon>Rhabditomorpha</taxon>
        <taxon>Strongyloidea</taxon>
        <taxon>Ancylostomatidae</taxon>
        <taxon>Ancylostomatinae</taxon>
        <taxon>Ancylostoma</taxon>
    </lineage>
</organism>
<keyword evidence="1" id="KW-1133">Transmembrane helix</keyword>
<comment type="caution">
    <text evidence="2">The sequence shown here is derived from an EMBL/GenBank/DDBJ whole genome shotgun (WGS) entry which is preliminary data.</text>
</comment>
<dbReference type="InterPro" id="IPR035109">
    <property type="entry name" value="ASPR"/>
</dbReference>
<name>A0A016VUS3_9BILA</name>
<dbReference type="EMBL" id="JARK01001341">
    <property type="protein sequence ID" value="EYC30503.1"/>
    <property type="molecule type" value="Genomic_DNA"/>
</dbReference>
<evidence type="ECO:0008006" key="4">
    <source>
        <dbReference type="Google" id="ProtNLM"/>
    </source>
</evidence>
<keyword evidence="3" id="KW-1185">Reference proteome</keyword>
<reference evidence="3" key="1">
    <citation type="journal article" date="2015" name="Nat. Genet.">
        <title>The genome and transcriptome of the zoonotic hookworm Ancylostoma ceylanicum identify infection-specific gene families.</title>
        <authorList>
            <person name="Schwarz E.M."/>
            <person name="Hu Y."/>
            <person name="Antoshechkin I."/>
            <person name="Miller M.M."/>
            <person name="Sternberg P.W."/>
            <person name="Aroian R.V."/>
        </authorList>
    </citation>
    <scope>NUCLEOTIDE SEQUENCE</scope>
    <source>
        <strain evidence="3">HY135</strain>
    </source>
</reference>
<evidence type="ECO:0000256" key="1">
    <source>
        <dbReference type="SAM" id="Phobius"/>
    </source>
</evidence>
<dbReference type="AlphaFoldDB" id="A0A016VUS3"/>
<keyword evidence="1" id="KW-0812">Transmembrane</keyword>
<feature type="transmembrane region" description="Helical" evidence="1">
    <location>
        <begin position="23"/>
        <end position="43"/>
    </location>
</feature>